<evidence type="ECO:0000256" key="16">
    <source>
        <dbReference type="ARBA" id="ARBA00029440"/>
    </source>
</evidence>
<evidence type="ECO:0000256" key="7">
    <source>
        <dbReference type="ARBA" id="ARBA00022643"/>
    </source>
</evidence>
<evidence type="ECO:0000313" key="19">
    <source>
        <dbReference type="Proteomes" id="UP000248806"/>
    </source>
</evidence>
<keyword evidence="10" id="KW-0315">Glutamine amidotransferase</keyword>
<comment type="pathway">
    <text evidence="16">Amino-acid biosynthesis.</text>
</comment>
<feature type="domain" description="Glutamine amidotransferase type-2" evidence="17">
    <location>
        <begin position="24"/>
        <end position="419"/>
    </location>
</feature>
<proteinExistence type="inferred from homology"/>
<evidence type="ECO:0000313" key="18">
    <source>
        <dbReference type="EMBL" id="PZW25436.1"/>
    </source>
</evidence>
<comment type="caution">
    <text evidence="18">The sequence shown here is derived from an EMBL/GenBank/DDBJ whole genome shotgun (WGS) entry which is preliminary data.</text>
</comment>
<accession>A0A326U390</accession>
<dbReference type="GO" id="GO:0015930">
    <property type="term" value="F:glutamate synthase activity"/>
    <property type="evidence" value="ECO:0007669"/>
    <property type="project" value="InterPro"/>
</dbReference>
<evidence type="ECO:0000256" key="10">
    <source>
        <dbReference type="ARBA" id="ARBA00022962"/>
    </source>
</evidence>
<dbReference type="GO" id="GO:0046872">
    <property type="term" value="F:metal ion binding"/>
    <property type="evidence" value="ECO:0007669"/>
    <property type="project" value="UniProtKB-KW"/>
</dbReference>
<dbReference type="SUPFAM" id="SSF51395">
    <property type="entry name" value="FMN-linked oxidoreductases"/>
    <property type="match status" value="1"/>
</dbReference>
<dbReference type="NCBIfam" id="NF008730">
    <property type="entry name" value="PRK11750.1"/>
    <property type="match status" value="1"/>
</dbReference>
<dbReference type="CDD" id="cd00982">
    <property type="entry name" value="gltB_C"/>
    <property type="match status" value="1"/>
</dbReference>
<dbReference type="PANTHER" id="PTHR11938">
    <property type="entry name" value="FAD NADPH DEHYDROGENASE/OXIDOREDUCTASE"/>
    <property type="match status" value="1"/>
</dbReference>
<dbReference type="InterPro" id="IPR017932">
    <property type="entry name" value="GATase_2_dom"/>
</dbReference>
<evidence type="ECO:0000256" key="15">
    <source>
        <dbReference type="ARBA" id="ARBA00023291"/>
    </source>
</evidence>
<keyword evidence="9" id="KW-0274">FAD</keyword>
<comment type="cofactor">
    <cofactor evidence="1">
        <name>FMN</name>
        <dbReference type="ChEBI" id="CHEBI:58210"/>
    </cofactor>
</comment>
<dbReference type="InterPro" id="IPR036485">
    <property type="entry name" value="Glu_synth_asu_C_sf"/>
</dbReference>
<dbReference type="InterPro" id="IPR013785">
    <property type="entry name" value="Aldolase_TIM"/>
</dbReference>
<evidence type="ECO:0000256" key="13">
    <source>
        <dbReference type="ARBA" id="ARBA00023014"/>
    </source>
</evidence>
<dbReference type="Pfam" id="PF04898">
    <property type="entry name" value="Glu_syn_central"/>
    <property type="match status" value="1"/>
</dbReference>
<dbReference type="SUPFAM" id="SSF56235">
    <property type="entry name" value="N-terminal nucleophile aminohydrolases (Ntn hydrolases)"/>
    <property type="match status" value="1"/>
</dbReference>
<dbReference type="Pfam" id="PF01493">
    <property type="entry name" value="GXGXG"/>
    <property type="match status" value="1"/>
</dbReference>
<dbReference type="Proteomes" id="UP000248806">
    <property type="component" value="Unassembled WGS sequence"/>
</dbReference>
<dbReference type="PROSITE" id="PS51278">
    <property type="entry name" value="GATASE_TYPE_2"/>
    <property type="match status" value="1"/>
</dbReference>
<dbReference type="CDD" id="cd02808">
    <property type="entry name" value="GltS_FMN"/>
    <property type="match status" value="1"/>
</dbReference>
<dbReference type="InterPro" id="IPR006982">
    <property type="entry name" value="Glu_synth_centr_N"/>
</dbReference>
<dbReference type="Gene3D" id="3.20.20.70">
    <property type="entry name" value="Aldolase class I"/>
    <property type="match status" value="2"/>
</dbReference>
<evidence type="ECO:0000256" key="14">
    <source>
        <dbReference type="ARBA" id="ARBA00023164"/>
    </source>
</evidence>
<dbReference type="Gene3D" id="3.60.20.10">
    <property type="entry name" value="Glutamine Phosphoribosylpyrophosphate, subunit 1, domain 1"/>
    <property type="match status" value="1"/>
</dbReference>
<sequence>MHNEHNILPSPYPLYDARQEHDACGTGFIAHVSGHASHDLVQQALSALANLTHRGAQDADAQTYDGAGIMTQIPQALLSAELNRPDLDPADLAVGVLFLPHPERAPADNEKSRQLVEQTLRELGLLWLGWRTPPLDETVLGTRARETMPQIMHALVSRPASLDVSAYEQTLYYARRLLEQRLHEARISDCYIASLSHRTIVYKGLLAPDQLARFYLDLVDPRYASALAVFHQRYSTNTFPSWPLAQPFRLLAHNGEINTLQGNRNWMRAREKSLSSPLWGERVNAFVPVLQEWSSDSAQLDNALELISVSGRGLLHSVQMLVPPAWENDETFSEELRAWCEYHAGLTEPWDGPAALVFTDGQIVGAALDRNGLRPARYTLTTSGLLIVASEAGVIPLYPAEVAEKGRLGPGEMIAVDLIQKQVLRDQAIKTMLAQKQPYKQWLADNRVHLYDLEQQIQPQPIEKPDSDALFARQQLFGFTHEDIEMVLRPILTEQKEPTWSMGDDAPLAPLSRMPRAISDYFRQRFAQVTNPPIDPLRERVVMSLDSYLGTQSSLLTESPEHARLVHLPSPLLTEAQLEALSRRQQTHVLNTIFPVAAGPEALAGALDRLEQEALTAINEGATLLVLSDREATLEQPPIPMVIAVGSVHRFLIEHGLRTRTSLVCETGTVCDIHQIAVLLGYGSEAIVPTLALDSVRALAGERKLEDVTPEIAVERYFHAIEDGLCKVMARMGISTLHNIIGGGQFEIIGLAPEFVERCFAGSPYHPGSLTLEQVASKIIQHCTSLQQAPATPEPAVRRRKLADLGRYRFRRDAEYHAYNPLIVRALQKAAQSGEHTDYQQFTNLVYNRPPTTLRDLLDFTQRTPIPVEEVESVESIRARFVISAMSVGALSAETHRTIAAAMNSINARNNTGEGGEDPAWYQETLEGYPVSSKIKQVASARFGVTTEYLVRAEEIEIKMAQGSKPGEGGQLPPHKVTPFVARLRHTAPGVALISPPPHHDIYSIEDIAQLIYDLHQVNPTAKVGVKLVSCKGVGTIAAGVAKAHANYVLISGHDGGTGASPLQSIKHAGLPWELGLAEAQQVLVKNGLRQRVKVRVDGGFKTGRDVVIAAMLGAEEYGFGTAALVSLGCDMARQCHLNTCPAGIATQREDLKAKFTGRPQFLINYLTLVATEVRELLAQLGFRSLEELIGRADLLQTKGETEFDLSGLLVAHPVRSDASKHVSPERSALEDQLLSEAAPALNLERSVITQHTIHNYDRSIGVTLAGEIARRYGNSGLSGVSITCTFEGSAGQSFGAFCVPGMRLHLQGEANDYVGKSMVGGQIVIMPPTNATYHSASNTILGNTVLYGATGGQLFAAGRAGERFAVRNSGALAVVEGIGDHGCEYMTGGMVVVLGETGRNFAAGMSSGVAYVLDTTNTFSANCNTSFVSLGRITDNAESEALRQVITWHARKTHSAHAAEILEHWDFMSRAFWRVQPHNTSTSALDFVAGDYDTNRMYASH</sequence>
<keyword evidence="5" id="KW-0028">Amino-acid biosynthesis</keyword>
<dbReference type="InterPro" id="IPR050711">
    <property type="entry name" value="ET-N_metabolism_enzyme"/>
</dbReference>
<dbReference type="GO" id="GO:0051538">
    <property type="term" value="F:3 iron, 4 sulfur cluster binding"/>
    <property type="evidence" value="ECO:0007669"/>
    <property type="project" value="UniProtKB-KW"/>
</dbReference>
<keyword evidence="12" id="KW-0408">Iron</keyword>
<dbReference type="InterPro" id="IPR002932">
    <property type="entry name" value="Glu_synthdom"/>
</dbReference>
<evidence type="ECO:0000259" key="17">
    <source>
        <dbReference type="PROSITE" id="PS51278"/>
    </source>
</evidence>
<evidence type="ECO:0000256" key="4">
    <source>
        <dbReference type="ARBA" id="ARBA00009716"/>
    </source>
</evidence>
<gene>
    <name evidence="18" type="ORF">EI42_04280</name>
</gene>
<dbReference type="PANTHER" id="PTHR11938:SF133">
    <property type="entry name" value="GLUTAMATE SYNTHASE (NADH)"/>
    <property type="match status" value="1"/>
</dbReference>
<evidence type="ECO:0000256" key="1">
    <source>
        <dbReference type="ARBA" id="ARBA00001917"/>
    </source>
</evidence>
<dbReference type="GO" id="GO:0006537">
    <property type="term" value="P:glutamate biosynthetic process"/>
    <property type="evidence" value="ECO:0007669"/>
    <property type="project" value="UniProtKB-KW"/>
</dbReference>
<dbReference type="FunFam" id="3.60.20.10:FF:000001">
    <property type="entry name" value="Glutamate synthase, large subunit"/>
    <property type="match status" value="1"/>
</dbReference>
<evidence type="ECO:0000256" key="3">
    <source>
        <dbReference type="ARBA" id="ARBA00001974"/>
    </source>
</evidence>
<keyword evidence="13" id="KW-0411">Iron-sulfur</keyword>
<evidence type="ECO:0000256" key="5">
    <source>
        <dbReference type="ARBA" id="ARBA00022605"/>
    </source>
</evidence>
<dbReference type="InterPro" id="IPR029055">
    <property type="entry name" value="Ntn_hydrolases_N"/>
</dbReference>
<dbReference type="OrthoDB" id="9758182at2"/>
<keyword evidence="6" id="KW-0285">Flavoprotein</keyword>
<protein>
    <submittedName>
        <fullName evidence="18">Glutamate synthase (NADPH/NADH) large chain</fullName>
    </submittedName>
</protein>
<dbReference type="InterPro" id="IPR002489">
    <property type="entry name" value="Glu_synth_asu_C"/>
</dbReference>
<evidence type="ECO:0000256" key="11">
    <source>
        <dbReference type="ARBA" id="ARBA00023002"/>
    </source>
</evidence>
<keyword evidence="8" id="KW-0479">Metal-binding</keyword>
<dbReference type="RefSeq" id="WP_111324615.1">
    <property type="nucleotide sequence ID" value="NZ_BIFX01000001.1"/>
</dbReference>
<keyword evidence="14" id="KW-0314">Glutamate biosynthesis</keyword>
<dbReference type="SUPFAM" id="SSF69336">
    <property type="entry name" value="Alpha subunit of glutamate synthase, C-terminal domain"/>
    <property type="match status" value="1"/>
</dbReference>
<dbReference type="FunFam" id="2.160.20.60:FF:000001">
    <property type="entry name" value="Glutamate synthase, large subunit"/>
    <property type="match status" value="1"/>
</dbReference>
<evidence type="ECO:0000256" key="2">
    <source>
        <dbReference type="ARBA" id="ARBA00001927"/>
    </source>
</evidence>
<keyword evidence="19" id="KW-1185">Reference proteome</keyword>
<keyword evidence="7" id="KW-0288">FMN</keyword>
<dbReference type="Pfam" id="PF01645">
    <property type="entry name" value="Glu_synthase"/>
    <property type="match status" value="1"/>
</dbReference>
<keyword evidence="11" id="KW-0560">Oxidoreductase</keyword>
<evidence type="ECO:0000256" key="12">
    <source>
        <dbReference type="ARBA" id="ARBA00023004"/>
    </source>
</evidence>
<dbReference type="GO" id="GO:0019676">
    <property type="term" value="P:ammonia assimilation cycle"/>
    <property type="evidence" value="ECO:0007669"/>
    <property type="project" value="TreeGrafter"/>
</dbReference>
<evidence type="ECO:0000256" key="6">
    <source>
        <dbReference type="ARBA" id="ARBA00022630"/>
    </source>
</evidence>
<name>A0A326U390_THEHA</name>
<dbReference type="Gene3D" id="2.160.20.60">
    <property type="entry name" value="Glutamate synthase, alpha subunit, C-terminal domain"/>
    <property type="match status" value="1"/>
</dbReference>
<comment type="cofactor">
    <cofactor evidence="3">
        <name>FAD</name>
        <dbReference type="ChEBI" id="CHEBI:57692"/>
    </cofactor>
</comment>
<dbReference type="EMBL" id="QKUF01000018">
    <property type="protein sequence ID" value="PZW25436.1"/>
    <property type="molecule type" value="Genomic_DNA"/>
</dbReference>
<organism evidence="18 19">
    <name type="scientific">Thermosporothrix hazakensis</name>
    <dbReference type="NCBI Taxonomy" id="644383"/>
    <lineage>
        <taxon>Bacteria</taxon>
        <taxon>Bacillati</taxon>
        <taxon>Chloroflexota</taxon>
        <taxon>Ktedonobacteria</taxon>
        <taxon>Ktedonobacterales</taxon>
        <taxon>Thermosporotrichaceae</taxon>
        <taxon>Thermosporothrix</taxon>
    </lineage>
</organism>
<dbReference type="Pfam" id="PF00310">
    <property type="entry name" value="GATase_2"/>
    <property type="match status" value="1"/>
</dbReference>
<evidence type="ECO:0000256" key="9">
    <source>
        <dbReference type="ARBA" id="ARBA00022827"/>
    </source>
</evidence>
<evidence type="ECO:0000256" key="8">
    <source>
        <dbReference type="ARBA" id="ARBA00022723"/>
    </source>
</evidence>
<dbReference type="CDD" id="cd00713">
    <property type="entry name" value="GltS"/>
    <property type="match status" value="1"/>
</dbReference>
<comment type="cofactor">
    <cofactor evidence="2">
        <name>[3Fe-4S] cluster</name>
        <dbReference type="ChEBI" id="CHEBI:21137"/>
    </cofactor>
</comment>
<comment type="similarity">
    <text evidence="4">Belongs to the glutamate synthase family.</text>
</comment>
<reference evidence="18 19" key="1">
    <citation type="submission" date="2018-06" db="EMBL/GenBank/DDBJ databases">
        <title>Genomic Encyclopedia of Archaeal and Bacterial Type Strains, Phase II (KMG-II): from individual species to whole genera.</title>
        <authorList>
            <person name="Goeker M."/>
        </authorList>
    </citation>
    <scope>NUCLEOTIDE SEQUENCE [LARGE SCALE GENOMIC DNA]</scope>
    <source>
        <strain evidence="18 19">ATCC BAA-1881</strain>
    </source>
</reference>
<keyword evidence="15" id="KW-0003">3Fe-4S</keyword>